<dbReference type="InterPro" id="IPR007197">
    <property type="entry name" value="rSAM"/>
</dbReference>
<evidence type="ECO:0000259" key="9">
    <source>
        <dbReference type="PROSITE" id="PS51918"/>
    </source>
</evidence>
<dbReference type="InterPro" id="IPR058240">
    <property type="entry name" value="rSAM_sf"/>
</dbReference>
<dbReference type="InterPro" id="IPR023404">
    <property type="entry name" value="rSAM_horseshoe"/>
</dbReference>
<dbReference type="SUPFAM" id="SSF102114">
    <property type="entry name" value="Radical SAM enzymes"/>
    <property type="match status" value="1"/>
</dbReference>
<dbReference type="InterPro" id="IPR005839">
    <property type="entry name" value="Methylthiotransferase"/>
</dbReference>
<dbReference type="InterPro" id="IPR005840">
    <property type="entry name" value="Ribosomal_uS12_MeSTrfase_RimO"/>
</dbReference>
<protein>
    <submittedName>
        <fullName evidence="10">Unannotated protein</fullName>
    </submittedName>
</protein>
<keyword evidence="2" id="KW-0004">4Fe-4S</keyword>
<dbReference type="AlphaFoldDB" id="A0A6J7VRD9"/>
<dbReference type="GO" id="GO:0046872">
    <property type="term" value="F:metal ion binding"/>
    <property type="evidence" value="ECO:0007669"/>
    <property type="project" value="UniProtKB-KW"/>
</dbReference>
<dbReference type="SFLD" id="SFLDF00274">
    <property type="entry name" value="ribosomal_protein_S12_methylth"/>
    <property type="match status" value="1"/>
</dbReference>
<dbReference type="SFLD" id="SFLDG01082">
    <property type="entry name" value="B12-binding_domain_containing"/>
    <property type="match status" value="1"/>
</dbReference>
<dbReference type="PROSITE" id="PS01278">
    <property type="entry name" value="MTTASE_RADICAL"/>
    <property type="match status" value="1"/>
</dbReference>
<keyword evidence="6" id="KW-0408">Iron</keyword>
<evidence type="ECO:0000256" key="7">
    <source>
        <dbReference type="ARBA" id="ARBA00023014"/>
    </source>
</evidence>
<proteinExistence type="inferred from homology"/>
<keyword evidence="4" id="KW-0949">S-adenosyl-L-methionine</keyword>
<dbReference type="InterPro" id="IPR020612">
    <property type="entry name" value="Methylthiotransferase_CS"/>
</dbReference>
<feature type="domain" description="Radical SAM core" evidence="9">
    <location>
        <begin position="156"/>
        <end position="387"/>
    </location>
</feature>
<dbReference type="GO" id="GO:0035599">
    <property type="term" value="F:aspartic acid methylthiotransferase activity"/>
    <property type="evidence" value="ECO:0007669"/>
    <property type="project" value="TreeGrafter"/>
</dbReference>
<dbReference type="Pfam" id="PF04055">
    <property type="entry name" value="Radical_SAM"/>
    <property type="match status" value="1"/>
</dbReference>
<dbReference type="PANTHER" id="PTHR43837">
    <property type="entry name" value="RIBOSOMAL PROTEIN S12 METHYLTHIOTRANSFERASE RIMO"/>
    <property type="match status" value="1"/>
</dbReference>
<dbReference type="GO" id="GO:0051539">
    <property type="term" value="F:4 iron, 4 sulfur cluster binding"/>
    <property type="evidence" value="ECO:0007669"/>
    <property type="project" value="UniProtKB-KW"/>
</dbReference>
<keyword evidence="7" id="KW-0411">Iron-sulfur</keyword>
<dbReference type="Gene3D" id="3.40.50.12160">
    <property type="entry name" value="Methylthiotransferase, N-terminal domain"/>
    <property type="match status" value="1"/>
</dbReference>
<dbReference type="Gene3D" id="3.80.30.20">
    <property type="entry name" value="tm_1862 like domain"/>
    <property type="match status" value="1"/>
</dbReference>
<dbReference type="PANTHER" id="PTHR43837:SF1">
    <property type="entry name" value="RIBOSOMAL PROTEIN US12 METHYLTHIOTRANSFERASE RIMO"/>
    <property type="match status" value="1"/>
</dbReference>
<dbReference type="NCBIfam" id="TIGR01125">
    <property type="entry name" value="30S ribosomal protein S12 methylthiotransferase RimO"/>
    <property type="match status" value="1"/>
</dbReference>
<evidence type="ECO:0000256" key="5">
    <source>
        <dbReference type="ARBA" id="ARBA00022723"/>
    </source>
</evidence>
<evidence type="ECO:0000313" key="10">
    <source>
        <dbReference type="EMBL" id="CAB5103688.1"/>
    </source>
</evidence>
<dbReference type="InterPro" id="IPR012340">
    <property type="entry name" value="NA-bd_OB-fold"/>
</dbReference>
<dbReference type="NCBIfam" id="TIGR00089">
    <property type="entry name" value="MiaB/RimO family radical SAM methylthiotransferase"/>
    <property type="match status" value="1"/>
</dbReference>
<dbReference type="Pfam" id="PF18693">
    <property type="entry name" value="TRAM_2"/>
    <property type="match status" value="1"/>
</dbReference>
<name>A0A6J7VRD9_9ZZZZ</name>
<evidence type="ECO:0000256" key="3">
    <source>
        <dbReference type="ARBA" id="ARBA00022490"/>
    </source>
</evidence>
<comment type="cofactor">
    <cofactor evidence="1">
        <name>[4Fe-4S] cluster</name>
        <dbReference type="ChEBI" id="CHEBI:49883"/>
    </cofactor>
</comment>
<accession>A0A6J7VRD9</accession>
<evidence type="ECO:0000256" key="1">
    <source>
        <dbReference type="ARBA" id="ARBA00001966"/>
    </source>
</evidence>
<gene>
    <name evidence="10" type="ORF">UFOPK4410_00102</name>
</gene>
<dbReference type="InterPro" id="IPR006638">
    <property type="entry name" value="Elp3/MiaA/NifB-like_rSAM"/>
</dbReference>
<dbReference type="GO" id="GO:0006400">
    <property type="term" value="P:tRNA modification"/>
    <property type="evidence" value="ECO:0007669"/>
    <property type="project" value="InterPro"/>
</dbReference>
<dbReference type="InterPro" id="IPR013848">
    <property type="entry name" value="Methylthiotransferase_N"/>
</dbReference>
<feature type="domain" description="MTTase N-terminal" evidence="8">
    <location>
        <begin position="3"/>
        <end position="119"/>
    </location>
</feature>
<evidence type="ECO:0000256" key="6">
    <source>
        <dbReference type="ARBA" id="ARBA00023004"/>
    </source>
</evidence>
<evidence type="ECO:0000256" key="2">
    <source>
        <dbReference type="ARBA" id="ARBA00022485"/>
    </source>
</evidence>
<dbReference type="Gene3D" id="2.40.50.140">
    <property type="entry name" value="Nucleic acid-binding proteins"/>
    <property type="match status" value="1"/>
</dbReference>
<dbReference type="PROSITE" id="PS51918">
    <property type="entry name" value="RADICAL_SAM"/>
    <property type="match status" value="1"/>
</dbReference>
<dbReference type="SFLD" id="SFLDS00029">
    <property type="entry name" value="Radical_SAM"/>
    <property type="match status" value="1"/>
</dbReference>
<dbReference type="CDD" id="cd01335">
    <property type="entry name" value="Radical_SAM"/>
    <property type="match status" value="1"/>
</dbReference>
<dbReference type="SMART" id="SM00729">
    <property type="entry name" value="Elp3"/>
    <property type="match status" value="1"/>
</dbReference>
<dbReference type="Pfam" id="PF00919">
    <property type="entry name" value="UPF0004"/>
    <property type="match status" value="1"/>
</dbReference>
<keyword evidence="3" id="KW-0963">Cytoplasm</keyword>
<dbReference type="SFLD" id="SFLDG01061">
    <property type="entry name" value="methylthiotransferase"/>
    <property type="match status" value="1"/>
</dbReference>
<organism evidence="10">
    <name type="scientific">freshwater metagenome</name>
    <dbReference type="NCBI Taxonomy" id="449393"/>
    <lineage>
        <taxon>unclassified sequences</taxon>
        <taxon>metagenomes</taxon>
        <taxon>ecological metagenomes</taxon>
    </lineage>
</organism>
<keyword evidence="5" id="KW-0479">Metal-binding</keyword>
<dbReference type="EMBL" id="CAFBRV010000003">
    <property type="protein sequence ID" value="CAB5103688.1"/>
    <property type="molecule type" value="Genomic_DNA"/>
</dbReference>
<dbReference type="InterPro" id="IPR002792">
    <property type="entry name" value="TRAM_dom"/>
</dbReference>
<dbReference type="InterPro" id="IPR038135">
    <property type="entry name" value="Methylthiotransferase_N_sf"/>
</dbReference>
<dbReference type="PROSITE" id="PS51449">
    <property type="entry name" value="MTTASE_N"/>
    <property type="match status" value="1"/>
</dbReference>
<dbReference type="HAMAP" id="MF_01865">
    <property type="entry name" value="MTTase_RimO"/>
    <property type="match status" value="1"/>
</dbReference>
<dbReference type="FunFam" id="3.80.30.20:FF:000001">
    <property type="entry name" value="tRNA-2-methylthio-N(6)-dimethylallyladenosine synthase 2"/>
    <property type="match status" value="1"/>
</dbReference>
<evidence type="ECO:0000256" key="4">
    <source>
        <dbReference type="ARBA" id="ARBA00022691"/>
    </source>
</evidence>
<dbReference type="GO" id="GO:0005829">
    <property type="term" value="C:cytosol"/>
    <property type="evidence" value="ECO:0007669"/>
    <property type="project" value="TreeGrafter"/>
</dbReference>
<sequence>MKRTVAVVTLGCSRNEVDSEELAGRLAADGWTLVDDVELAEVALVNTCGFIESAKKDSIDALLEANSLKGHGTTRAVVAVGCMAERYGNELADALPETDAILGFDDYKDISARLQSIVNGNKHVPHIPRDRRALLPIAPADRADIRPTEEFTRKRLGDAPWAPLKIASGCDRRCSFCAIPYFRGSFISRRPHEILDEARWLVANGVTELFLVSENTTSYGKDLGDLQLMEKILPDIAAIEGVERVRLSYLQPAEMRPTLIQAMIATPKTVPYFDLSFQHTSPTVLRKMRRFGDNEKFLHLIHQIRVLSPEAGIRSNFIVGFPGETQEDFDELATFITQAKLDAVGVFGYSDEDNTEALNLNEKVDSDVIAQRLETLSSLADEMVSNRAQARIGENVRVLIEDAELQEGRAAHQGPEVDGSTSFIGTDFAVGQYVDAVVVDSMGADLVAKPL</sequence>
<evidence type="ECO:0000259" key="8">
    <source>
        <dbReference type="PROSITE" id="PS51449"/>
    </source>
</evidence>
<reference evidence="10" key="1">
    <citation type="submission" date="2020-05" db="EMBL/GenBank/DDBJ databases">
        <authorList>
            <person name="Chiriac C."/>
            <person name="Salcher M."/>
            <person name="Ghai R."/>
            <person name="Kavagutti S V."/>
        </authorList>
    </citation>
    <scope>NUCLEOTIDE SEQUENCE</scope>
</reference>